<comment type="caution">
    <text evidence="1">The sequence shown here is derived from an EMBL/GenBank/DDBJ whole genome shotgun (WGS) entry which is preliminary data.</text>
</comment>
<sequence length="1604" mass="178438">MSHFLRYATMAGVPGEKLPDIYILDADLKELIRDNVAKPSLYGEIEKLHSRLVEGLSASRRPPLHLLYPYRSDSALGNKQTFTEYLIGNRPGQDDQHKQRVLDGLFGKLEQELLIAEGFFARPNVGATAIFDKLHNGEDDRSLKLLKQAMESSDSPRVAVVGSTFGGTGSGGAPVIAQKLREWASDRNKVKIGVFLTLPWFSPGDLGKTFAENEDTLGKWETQWKNTAAGLRFYGTSRVFLNDLDVFITDFNGEKHPRKDDSNTGQPEYPHSFNIILAAQIQNYLTRPIPVNEEPGQYSLYFVAPQDDRRTMLLDGHDSPLFRFNAPFADSEDQYLRQDLSDWANQTQTLRLTLNKIADYIRQDFRLSDGSKRKRPDKFINLANALADTCTNMPGAIIEKGVGPFRSRDAGPKIYGGLATNLADRAVQLGAVIAWLQDAWEQSKKMPKLSPACMARDPLAIWDSYPALNGERNAEVGAIKLFDDAFEQASNIVQDFQQSIDMRREGGQQEPFHAAAALIEKILRDAIIKRGGPGRNGRIDENQPVLGHNEIASALVPLQIQSNLRNHYSLQLNLTRVLDHGNNRQGDPVSVFNESHPATLAGVTHYNVPSPWAAAHLNAWIQTAGFDGNNPQPVWTRAKLQLEAVLWGIFTKRLTVYSVPFKDLSRLGKILSGALKAELFGYNVTAEWVNIVYATVADADGKERTVAINHPACGWFSAPGLTEEEANWWSALGMVLPSQQTPNSDGSLEGGQLKAFLNFLQQLIDKSHSEDSPEQAGWYRVVGALVDELRRLVPESTRPSATEPLGSGFYLIDQHNESVFQVPLVYLSSSIRELIAEYCVAEVAVVTLGAGHRPADTPLKSQYLGKSGITAQFLGMATDGQGRTAVRYSLALGEHGTFEWVFTARVIDSFYTHTEIWPNFKLPDWKLYFLASVSADPREVRNYGFSVLDQNGDRIGAANRSFTHNHEIHGVPEFLVMEIPKDNRELGAFLFGLTTSQAGTKIFNMAVDFGTSHSCVYVTATNGERIPLDLSKPAEALGKPVFNNPTVKADDLIKTAFFLPSYSSSPQTADPSVLPTEFRLIGDPTPKPSDLSGGVKSFVIIPMRFAEGTLEEHIRKTFTLGSFKWPGALSGTDFEREEDGLIKAYLRQMLCMAAALLRHGGYSRLNMFRATYPEAFLLSRRRTYTKVVADTLKTVLGETGLAYEGDGALDAEALQEIASSQISEQRRSSLKKDTSGMVSESMAALLSASSSDYNLFAERGICIVLDMGGGTTDVAAYYSSGSGKRDQNQSIDSITDSIRYAGHDLLRLLAKPKIINDVLKWHWEEAKEGQQQAEENRCLRALKILVRDPDHFQKLKDNFNSPQYLPDVKLRMLLFFDGLFEYTRLLTLAYQKYLQADGQTGVVNIALFGNAWKLAELVYPSREHDFDCVIETFIDYLKVALGAGQDIQIRYEGLHDASIKEATAVGALKLNALDRQFSTPKAHASLAGLEVICHGSDGQETVKPADEFLEGFDRKGYDRSQPLTVKSLDSLSEWPFREVLRERYAKRDDAFITKQVAAAINQAVREPWIVPGDREPMKFSPMRLFLEHVWKETLSVAPLNEIDR</sequence>
<evidence type="ECO:0000313" key="1">
    <source>
        <dbReference type="EMBL" id="PZN82426.1"/>
    </source>
</evidence>
<dbReference type="InterPro" id="IPR036525">
    <property type="entry name" value="Tubulin/FtsZ_GTPase_sf"/>
</dbReference>
<gene>
    <name evidence="1" type="ORF">DM484_06410</name>
</gene>
<accession>A0A2W4RIE1</accession>
<dbReference type="Gene3D" id="3.40.50.1440">
    <property type="entry name" value="Tubulin/FtsZ, GTPase domain"/>
    <property type="match status" value="1"/>
</dbReference>
<proteinExistence type="predicted"/>
<reference evidence="1 2" key="1">
    <citation type="journal article" date="2018" name="Aquat. Microb. Ecol.">
        <title>Gammaproteobacterial methanotrophs dominate.</title>
        <authorList>
            <person name="Rissanen A.J."/>
            <person name="Saarenheimo J."/>
            <person name="Tiirola M."/>
            <person name="Peura S."/>
            <person name="Aalto S.L."/>
            <person name="Karvinen A."/>
            <person name="Nykanen H."/>
        </authorList>
    </citation>
    <scope>NUCLEOTIDE SEQUENCE [LARGE SCALE GENOMIC DNA]</scope>
    <source>
        <strain evidence="1">AMbin10</strain>
    </source>
</reference>
<evidence type="ECO:0000313" key="2">
    <source>
        <dbReference type="Proteomes" id="UP000249396"/>
    </source>
</evidence>
<dbReference type="SUPFAM" id="SSF52490">
    <property type="entry name" value="Tubulin nucleotide-binding domain-like"/>
    <property type="match status" value="1"/>
</dbReference>
<dbReference type="EMBL" id="QJPH01000220">
    <property type="protein sequence ID" value="PZN82426.1"/>
    <property type="molecule type" value="Genomic_DNA"/>
</dbReference>
<protein>
    <submittedName>
        <fullName evidence="1">Uncharacterized protein</fullName>
    </submittedName>
</protein>
<organism evidence="1 2">
    <name type="scientific">Candidatus Methylumidiphilus alinenensis</name>
    <dbReference type="NCBI Taxonomy" id="2202197"/>
    <lineage>
        <taxon>Bacteria</taxon>
        <taxon>Pseudomonadati</taxon>
        <taxon>Pseudomonadota</taxon>
        <taxon>Gammaproteobacteria</taxon>
        <taxon>Methylococcales</taxon>
        <taxon>Candidatus Methylumidiphilus</taxon>
    </lineage>
</organism>
<name>A0A2W4RIE1_9GAMM</name>
<dbReference type="Proteomes" id="UP000249396">
    <property type="component" value="Unassembled WGS sequence"/>
</dbReference>